<dbReference type="InterPro" id="IPR029062">
    <property type="entry name" value="Class_I_gatase-like"/>
</dbReference>
<dbReference type="GO" id="GO:0005829">
    <property type="term" value="C:cytosol"/>
    <property type="evidence" value="ECO:0007669"/>
    <property type="project" value="TreeGrafter"/>
</dbReference>
<dbReference type="EMBL" id="FOLG01000013">
    <property type="protein sequence ID" value="SFD03508.1"/>
    <property type="molecule type" value="Genomic_DNA"/>
</dbReference>
<dbReference type="RefSeq" id="WP_093362204.1">
    <property type="nucleotide sequence ID" value="NZ_FOLG01000013.1"/>
</dbReference>
<dbReference type="GO" id="GO:0016740">
    <property type="term" value="F:transferase activity"/>
    <property type="evidence" value="ECO:0007669"/>
    <property type="project" value="UniProtKB-KW"/>
</dbReference>
<evidence type="ECO:0000313" key="2">
    <source>
        <dbReference type="Proteomes" id="UP000198728"/>
    </source>
</evidence>
<organism evidence="1 2">
    <name type="scientific">Tropicimonas isoalkanivorans</name>
    <dbReference type="NCBI Taxonomy" id="441112"/>
    <lineage>
        <taxon>Bacteria</taxon>
        <taxon>Pseudomonadati</taxon>
        <taxon>Pseudomonadota</taxon>
        <taxon>Alphaproteobacteria</taxon>
        <taxon>Rhodobacterales</taxon>
        <taxon>Roseobacteraceae</taxon>
        <taxon>Tropicimonas</taxon>
    </lineage>
</organism>
<reference evidence="1 2" key="1">
    <citation type="submission" date="2016-10" db="EMBL/GenBank/DDBJ databases">
        <authorList>
            <person name="de Groot N.N."/>
        </authorList>
    </citation>
    <scope>NUCLEOTIDE SEQUENCE [LARGE SCALE GENOMIC DNA]</scope>
    <source>
        <strain evidence="1 2">DSM 19548</strain>
    </source>
</reference>
<dbReference type="PANTHER" id="PTHR43235:SF1">
    <property type="entry name" value="GLUTAMINE AMIDOTRANSFERASE PB2B2.05-RELATED"/>
    <property type="match status" value="1"/>
</dbReference>
<keyword evidence="2" id="KW-1185">Reference proteome</keyword>
<dbReference type="SUPFAM" id="SSF52317">
    <property type="entry name" value="Class I glutamine amidotransferase-like"/>
    <property type="match status" value="1"/>
</dbReference>
<dbReference type="GO" id="GO:0033969">
    <property type="term" value="F:gamma-glutamyl-gamma-aminobutyrate hydrolase activity"/>
    <property type="evidence" value="ECO:0007669"/>
    <property type="project" value="TreeGrafter"/>
</dbReference>
<keyword evidence="1" id="KW-0808">Transferase</keyword>
<dbReference type="AlphaFoldDB" id="A0A1I1P781"/>
<dbReference type="STRING" id="441112.SAMN04488094_113131"/>
<dbReference type="PANTHER" id="PTHR43235">
    <property type="entry name" value="GLUTAMINE AMIDOTRANSFERASE PB2B2.05-RELATED"/>
    <property type="match status" value="1"/>
</dbReference>
<sequence>MSYASRPTIAVTTSARSGWRIFPLVAFNLWLTGGKGQRWGTGRPADLEKVDGLIIGGGDDISPTIYGGEIRAEARLDPERDDLERRLAEAALSEGIPVLGICRGAQMLNVAAGGNLVGDAFAAYPGSKKYYTILPRREVVASPDTWLARITRRERLLVNALHSQAVDRLGDGLRISARDEGGMVQAVERSGDPFALGVQWHPEHLFYRKSQRRIFRALVAAARAYAAERHGMGAQSEAVADAMADP</sequence>
<dbReference type="InterPro" id="IPR044668">
    <property type="entry name" value="PuuD-like"/>
</dbReference>
<dbReference type="Pfam" id="PF07722">
    <property type="entry name" value="Peptidase_C26"/>
    <property type="match status" value="1"/>
</dbReference>
<name>A0A1I1P781_9RHOB</name>
<gene>
    <name evidence="1" type="ORF">SAMN04488094_113131</name>
</gene>
<keyword evidence="1" id="KW-0315">Glutamine amidotransferase</keyword>
<accession>A0A1I1P781</accession>
<dbReference type="Proteomes" id="UP000198728">
    <property type="component" value="Unassembled WGS sequence"/>
</dbReference>
<dbReference type="OrthoDB" id="9813383at2"/>
<dbReference type="GO" id="GO:0006598">
    <property type="term" value="P:polyamine catabolic process"/>
    <property type="evidence" value="ECO:0007669"/>
    <property type="project" value="TreeGrafter"/>
</dbReference>
<dbReference type="Gene3D" id="3.40.50.880">
    <property type="match status" value="1"/>
</dbReference>
<dbReference type="InterPro" id="IPR011697">
    <property type="entry name" value="Peptidase_C26"/>
</dbReference>
<dbReference type="CDD" id="cd01745">
    <property type="entry name" value="GATase1_2"/>
    <property type="match status" value="1"/>
</dbReference>
<dbReference type="PROSITE" id="PS51273">
    <property type="entry name" value="GATASE_TYPE_1"/>
    <property type="match status" value="1"/>
</dbReference>
<protein>
    <submittedName>
        <fullName evidence="1">Putative glutamine amidotransferase</fullName>
    </submittedName>
</protein>
<proteinExistence type="predicted"/>
<evidence type="ECO:0000313" key="1">
    <source>
        <dbReference type="EMBL" id="SFD03508.1"/>
    </source>
</evidence>